<protein>
    <submittedName>
        <fullName evidence="1">Uncharacterized protein</fullName>
    </submittedName>
</protein>
<dbReference type="Proteomes" id="UP000030021">
    <property type="component" value="Unassembled WGS sequence"/>
</dbReference>
<proteinExistence type="predicted"/>
<evidence type="ECO:0000313" key="2">
    <source>
        <dbReference type="Proteomes" id="UP000030021"/>
    </source>
</evidence>
<organism evidence="1 2">
    <name type="scientific">Roseovarius mucosus DSM 17069</name>
    <dbReference type="NCBI Taxonomy" id="1288298"/>
    <lineage>
        <taxon>Bacteria</taxon>
        <taxon>Pseudomonadati</taxon>
        <taxon>Pseudomonadota</taxon>
        <taxon>Alphaproteobacteria</taxon>
        <taxon>Rhodobacterales</taxon>
        <taxon>Roseobacteraceae</taxon>
        <taxon>Roseovarius</taxon>
    </lineage>
</organism>
<dbReference type="HOGENOM" id="CLU_729331_0_0_5"/>
<comment type="caution">
    <text evidence="1">The sequence shown here is derived from an EMBL/GenBank/DDBJ whole genome shotgun (WGS) entry which is preliminary data.</text>
</comment>
<dbReference type="AlphaFoldDB" id="A0A0A0HKH2"/>
<dbReference type="PATRIC" id="fig|1288298.3.peg.2450"/>
<reference evidence="1 2" key="1">
    <citation type="submission" date="2013-01" db="EMBL/GenBank/DDBJ databases">
        <authorList>
            <person name="Fiebig A."/>
            <person name="Goeker M."/>
            <person name="Klenk H.-P.P."/>
        </authorList>
    </citation>
    <scope>NUCLEOTIDE SEQUENCE [LARGE SCALE GENOMIC DNA]</scope>
    <source>
        <strain evidence="1 2">DSM 17069</strain>
    </source>
</reference>
<accession>A0A0A0HKH2</accession>
<name>A0A0A0HKH2_9RHOB</name>
<gene>
    <name evidence="1" type="ORF">rosmuc_02437</name>
</gene>
<evidence type="ECO:0000313" key="1">
    <source>
        <dbReference type="EMBL" id="KGM87700.1"/>
    </source>
</evidence>
<sequence length="379" mass="40755">MSESVDIKFTDSLRAWLERRPCEVAVWIAYRAAARVLPVWWDGVLSDTLARKRRLTALPVLRSTLISSVAVKSPTDAINAAIVDATRAASTVPVDRAIHAADSAAHAANAAAANNADFAADAADACGLAALAISAKVSWPAVRADVNVVADGEFPDARPLWQEGAGPLAEQWRAIKWQVDQSEGAGDWQFWIAWYDALLEGRPMLADAGRTWEMLEEIALINPEIWGEGPEVVNPVIRGIWELHRLRAEVAALQAEKEMFLAVQASAAHRGHNQPPEGLVDDAPEVARQIIIIWDGLDEARDELERDAPDKGVLCAIAERMLAALNAVVAYCGKVGDRMIMAVAATIGTGGGAALLDHFVINGRLSQFVKDLISFGIGG</sequence>
<dbReference type="EMBL" id="AONH01000013">
    <property type="protein sequence ID" value="KGM87700.1"/>
    <property type="molecule type" value="Genomic_DNA"/>
</dbReference>